<dbReference type="REBASE" id="23420">
    <property type="entry name" value="S.Sli74ORF3088P"/>
</dbReference>
<dbReference type="Pfam" id="PF01420">
    <property type="entry name" value="Methylase_S"/>
    <property type="match status" value="2"/>
</dbReference>
<evidence type="ECO:0000256" key="2">
    <source>
        <dbReference type="ARBA" id="ARBA00022747"/>
    </source>
</evidence>
<feature type="coiled-coil region" evidence="4">
    <location>
        <begin position="478"/>
        <end position="505"/>
    </location>
</feature>
<dbReference type="InterPro" id="IPR052021">
    <property type="entry name" value="Type-I_RS_S_subunit"/>
</dbReference>
<dbReference type="STRING" id="504472.Slin_3089"/>
<dbReference type="SUPFAM" id="SSF116734">
    <property type="entry name" value="DNA methylase specificity domain"/>
    <property type="match status" value="2"/>
</dbReference>
<dbReference type="GO" id="GO:0003677">
    <property type="term" value="F:DNA binding"/>
    <property type="evidence" value="ECO:0007669"/>
    <property type="project" value="UniProtKB-KW"/>
</dbReference>
<dbReference type="CDD" id="cd17517">
    <property type="entry name" value="RMtype1_S_EcoKI_StySPI-TRD2-CR2_like"/>
    <property type="match status" value="1"/>
</dbReference>
<dbReference type="HOGENOM" id="CLU_021095_10_2_10"/>
<gene>
    <name evidence="6" type="ordered locus">Slin_3089</name>
</gene>
<evidence type="ECO:0000256" key="4">
    <source>
        <dbReference type="SAM" id="Coils"/>
    </source>
</evidence>
<evidence type="ECO:0000256" key="1">
    <source>
        <dbReference type="ARBA" id="ARBA00010923"/>
    </source>
</evidence>
<dbReference type="AlphaFoldDB" id="D2QLF3"/>
<sequence length="520" mass="58005">MTIAEFYKKVDTSVAVAKIVFNYLSDHNIVKRIGSIAETSSGGTPTRGNPEFYNGTIPWLKSGELNDGLITECEEYITEKGLKNSSAKLFPEGTLLVAMYGATAGKVGILSFDASTNQAVCAVFPKADIERDFLFWYFRQQRFDFIEISKGGAQPNISQTVINNAVIPIPEVAVQKQVVKFLNILETEQRIDNNLVLNEEVAQQIARYFKIRTEAAEVEDIYIEQKKLLTQLRQSILQEAVQGKLTKKFRETEKLAQQDHVRVLGSNPSRTATPQLETGADLLARIRAEKAELIRQGKLRKEKPLPPITDAEKPFELPEGWVWCRLGDVCESSFYGPRFSNGDYIKNGIPTIRTTDMTDDGRIVLKNTPMVKVSSSKLELYQVLDGDLLITRSGSIGIMAVFRGSYTAIPSAYLIRFRFVSSIFPEYVFSVLKAPFWQRLMGLSTTSTAQVNINASSINSFLIPLPSFTEQQAIVAQVKQLLNQVSALEIENKQQQVEVSQLMQVVLSEAFAGKETALSA</sequence>
<keyword evidence="3" id="KW-0238">DNA-binding</keyword>
<protein>
    <submittedName>
        <fullName evidence="6">Restriction modification system DNA specificity domain protein</fullName>
    </submittedName>
</protein>
<reference evidence="6 7" key="1">
    <citation type="journal article" date="2010" name="Stand. Genomic Sci.">
        <title>Complete genome sequence of Spirosoma linguale type strain (1).</title>
        <authorList>
            <person name="Lail K."/>
            <person name="Sikorski J."/>
            <person name="Saunders E."/>
            <person name="Lapidus A."/>
            <person name="Glavina Del Rio T."/>
            <person name="Copeland A."/>
            <person name="Tice H."/>
            <person name="Cheng J.-F."/>
            <person name="Lucas S."/>
            <person name="Nolan M."/>
            <person name="Bruce D."/>
            <person name="Goodwin L."/>
            <person name="Pitluck S."/>
            <person name="Ivanova N."/>
            <person name="Mavromatis K."/>
            <person name="Ovchinnikova G."/>
            <person name="Pati A."/>
            <person name="Chen A."/>
            <person name="Palaniappan K."/>
            <person name="Land M."/>
            <person name="Hauser L."/>
            <person name="Chang Y.-J."/>
            <person name="Jeffries C.D."/>
            <person name="Chain P."/>
            <person name="Brettin T."/>
            <person name="Detter J.C."/>
            <person name="Schuetze A."/>
            <person name="Rohde M."/>
            <person name="Tindall B.J."/>
            <person name="Goeker M."/>
            <person name="Bristow J."/>
            <person name="Eisen J.A."/>
            <person name="Markowitz V."/>
            <person name="Hugenholtz P."/>
            <person name="Kyrpides N.C."/>
            <person name="Klenk H.-P."/>
            <person name="Chen F."/>
        </authorList>
    </citation>
    <scope>NUCLEOTIDE SEQUENCE [LARGE SCALE GENOMIC DNA]</scope>
    <source>
        <strain evidence="7">ATCC 33905 / DSM 74 / LMG 10896 / Claus 1</strain>
    </source>
</reference>
<feature type="domain" description="Type I restriction modification DNA specificity" evidence="5">
    <location>
        <begin position="30"/>
        <end position="188"/>
    </location>
</feature>
<keyword evidence="4" id="KW-0175">Coiled coil</keyword>
<dbReference type="KEGG" id="sli:Slin_3089"/>
<name>D2QLF3_SPILD</name>
<dbReference type="RefSeq" id="WP_012927627.1">
    <property type="nucleotide sequence ID" value="NC_013730.1"/>
</dbReference>
<dbReference type="Proteomes" id="UP000002028">
    <property type="component" value="Chromosome"/>
</dbReference>
<dbReference type="CDD" id="cd17515">
    <property type="entry name" value="RMtype1_S_MjaORF132P_Sau1132ORF3780P-TRD1-CR1_like"/>
    <property type="match status" value="1"/>
</dbReference>
<keyword evidence="7" id="KW-1185">Reference proteome</keyword>
<dbReference type="Gene3D" id="3.90.220.20">
    <property type="entry name" value="DNA methylase specificity domains"/>
    <property type="match status" value="2"/>
</dbReference>
<feature type="domain" description="Type I restriction modification DNA specificity" evidence="5">
    <location>
        <begin position="318"/>
        <end position="498"/>
    </location>
</feature>
<dbReference type="PANTHER" id="PTHR30408">
    <property type="entry name" value="TYPE-1 RESTRICTION ENZYME ECOKI SPECIFICITY PROTEIN"/>
    <property type="match status" value="1"/>
</dbReference>
<dbReference type="InterPro" id="IPR044946">
    <property type="entry name" value="Restrct_endonuc_typeI_TRD_sf"/>
</dbReference>
<evidence type="ECO:0000256" key="3">
    <source>
        <dbReference type="ARBA" id="ARBA00023125"/>
    </source>
</evidence>
<evidence type="ECO:0000259" key="5">
    <source>
        <dbReference type="Pfam" id="PF01420"/>
    </source>
</evidence>
<proteinExistence type="inferred from homology"/>
<evidence type="ECO:0000313" key="7">
    <source>
        <dbReference type="Proteomes" id="UP000002028"/>
    </source>
</evidence>
<dbReference type="EMBL" id="CP001769">
    <property type="protein sequence ID" value="ADB39100.1"/>
    <property type="molecule type" value="Genomic_DNA"/>
</dbReference>
<evidence type="ECO:0000313" key="6">
    <source>
        <dbReference type="EMBL" id="ADB39100.1"/>
    </source>
</evidence>
<dbReference type="GO" id="GO:0009307">
    <property type="term" value="P:DNA restriction-modification system"/>
    <property type="evidence" value="ECO:0007669"/>
    <property type="project" value="UniProtKB-KW"/>
</dbReference>
<dbReference type="InterPro" id="IPR000055">
    <property type="entry name" value="Restrct_endonuc_typeI_TRD"/>
</dbReference>
<comment type="similarity">
    <text evidence="1">Belongs to the type-I restriction system S methylase family.</text>
</comment>
<organism evidence="6 7">
    <name type="scientific">Spirosoma linguale (strain ATCC 33905 / DSM 74 / LMG 10896 / Claus 1)</name>
    <dbReference type="NCBI Taxonomy" id="504472"/>
    <lineage>
        <taxon>Bacteria</taxon>
        <taxon>Pseudomonadati</taxon>
        <taxon>Bacteroidota</taxon>
        <taxon>Cytophagia</taxon>
        <taxon>Cytophagales</taxon>
        <taxon>Cytophagaceae</taxon>
        <taxon>Spirosoma</taxon>
    </lineage>
</organism>
<dbReference type="PANTHER" id="PTHR30408:SF12">
    <property type="entry name" value="TYPE I RESTRICTION ENZYME MJAVIII SPECIFICITY SUBUNIT"/>
    <property type="match status" value="1"/>
</dbReference>
<accession>D2QLF3</accession>
<dbReference type="eggNOG" id="COG0732">
    <property type="taxonomic scope" value="Bacteria"/>
</dbReference>
<keyword evidence="2" id="KW-0680">Restriction system</keyword>